<proteinExistence type="predicted"/>
<keyword evidence="5" id="KW-1185">Reference proteome</keyword>
<protein>
    <submittedName>
        <fullName evidence="4">Protein VAPYRIN (PhVpy) (Protein PENETRATION AND ARBUSCULE MORPHOGENESIS 1)</fullName>
    </submittedName>
</protein>
<evidence type="ECO:0000313" key="5">
    <source>
        <dbReference type="Proteomes" id="UP001642464"/>
    </source>
</evidence>
<dbReference type="SUPFAM" id="SSF48403">
    <property type="entry name" value="Ankyrin repeat"/>
    <property type="match status" value="1"/>
</dbReference>
<feature type="repeat" description="ANK" evidence="3">
    <location>
        <begin position="96"/>
        <end position="128"/>
    </location>
</feature>
<dbReference type="SMART" id="SM00248">
    <property type="entry name" value="ANK"/>
    <property type="match status" value="2"/>
</dbReference>
<dbReference type="EMBL" id="CAXAMM010007080">
    <property type="protein sequence ID" value="CAK9013199.1"/>
    <property type="molecule type" value="Genomic_DNA"/>
</dbReference>
<dbReference type="InterPro" id="IPR036770">
    <property type="entry name" value="Ankyrin_rpt-contain_sf"/>
</dbReference>
<dbReference type="PANTHER" id="PTHR24171:SF8">
    <property type="entry name" value="BRCA1-ASSOCIATED RING DOMAIN PROTEIN 1"/>
    <property type="match status" value="1"/>
</dbReference>
<comment type="caution">
    <text evidence="4">The sequence shown here is derived from an EMBL/GenBank/DDBJ whole genome shotgun (WGS) entry which is preliminary data.</text>
</comment>
<dbReference type="Pfam" id="PF00023">
    <property type="entry name" value="Ank"/>
    <property type="match status" value="1"/>
</dbReference>
<dbReference type="PROSITE" id="PS50088">
    <property type="entry name" value="ANK_REPEAT"/>
    <property type="match status" value="2"/>
</dbReference>
<dbReference type="InterPro" id="IPR002110">
    <property type="entry name" value="Ankyrin_rpt"/>
</dbReference>
<accession>A0ABP0JFK1</accession>
<evidence type="ECO:0000256" key="3">
    <source>
        <dbReference type="PROSITE-ProRule" id="PRU00023"/>
    </source>
</evidence>
<dbReference type="PROSITE" id="PS50297">
    <property type="entry name" value="ANK_REP_REGION"/>
    <property type="match status" value="2"/>
</dbReference>
<feature type="repeat" description="ANK" evidence="3">
    <location>
        <begin position="63"/>
        <end position="95"/>
    </location>
</feature>
<organism evidence="4 5">
    <name type="scientific">Durusdinium trenchii</name>
    <dbReference type="NCBI Taxonomy" id="1381693"/>
    <lineage>
        <taxon>Eukaryota</taxon>
        <taxon>Sar</taxon>
        <taxon>Alveolata</taxon>
        <taxon>Dinophyceae</taxon>
        <taxon>Suessiales</taxon>
        <taxon>Symbiodiniaceae</taxon>
        <taxon>Durusdinium</taxon>
    </lineage>
</organism>
<evidence type="ECO:0000313" key="4">
    <source>
        <dbReference type="EMBL" id="CAK9013199.1"/>
    </source>
</evidence>
<dbReference type="Pfam" id="PF13637">
    <property type="entry name" value="Ank_4"/>
    <property type="match status" value="1"/>
</dbReference>
<keyword evidence="1" id="KW-0677">Repeat</keyword>
<reference evidence="4 5" key="1">
    <citation type="submission" date="2024-02" db="EMBL/GenBank/DDBJ databases">
        <authorList>
            <person name="Chen Y."/>
            <person name="Shah S."/>
            <person name="Dougan E. K."/>
            <person name="Thang M."/>
            <person name="Chan C."/>
        </authorList>
    </citation>
    <scope>NUCLEOTIDE SEQUENCE [LARGE SCALE GENOMIC DNA]</scope>
</reference>
<keyword evidence="2 3" id="KW-0040">ANK repeat</keyword>
<sequence length="156" mass="16827">MGQICTVTLGEKVQVVGSSAPEPMRPSVVLRLKRLHEACHKNDLAGIQRSLEEGAPVNGWDESGWTALHYSAFAGSTEATRMLLENQGDCNSVLPDLSTPLMLAVDEAHLSVAKLLLQHGALSKCKDEDGFTALARCDPSVKEEFRILVSGAELSR</sequence>
<name>A0ABP0JFK1_9DINO</name>
<dbReference type="PANTHER" id="PTHR24171">
    <property type="entry name" value="ANKYRIN REPEAT DOMAIN-CONTAINING PROTEIN 39-RELATED"/>
    <property type="match status" value="1"/>
</dbReference>
<dbReference type="Gene3D" id="1.25.40.20">
    <property type="entry name" value="Ankyrin repeat-containing domain"/>
    <property type="match status" value="1"/>
</dbReference>
<dbReference type="Proteomes" id="UP001642464">
    <property type="component" value="Unassembled WGS sequence"/>
</dbReference>
<evidence type="ECO:0000256" key="2">
    <source>
        <dbReference type="ARBA" id="ARBA00023043"/>
    </source>
</evidence>
<evidence type="ECO:0000256" key="1">
    <source>
        <dbReference type="ARBA" id="ARBA00022737"/>
    </source>
</evidence>
<gene>
    <name evidence="4" type="ORF">SCF082_LOCUS11826</name>
</gene>